<feature type="signal peptide" evidence="1">
    <location>
        <begin position="1"/>
        <end position="29"/>
    </location>
</feature>
<name>A0A3L7DS05_9GAMM</name>
<dbReference type="AlphaFoldDB" id="A0A3L7DS05"/>
<organism evidence="2 3">
    <name type="scientific">Seongchinamella sediminis</name>
    <dbReference type="NCBI Taxonomy" id="2283635"/>
    <lineage>
        <taxon>Bacteria</taxon>
        <taxon>Pseudomonadati</taxon>
        <taxon>Pseudomonadota</taxon>
        <taxon>Gammaproteobacteria</taxon>
        <taxon>Cellvibrionales</taxon>
        <taxon>Halieaceae</taxon>
        <taxon>Seongchinamella</taxon>
    </lineage>
</organism>
<dbReference type="Proteomes" id="UP000265509">
    <property type="component" value="Unassembled WGS sequence"/>
</dbReference>
<evidence type="ECO:0000256" key="1">
    <source>
        <dbReference type="SAM" id="SignalP"/>
    </source>
</evidence>
<protein>
    <submittedName>
        <fullName evidence="2">Uncharacterized protein</fullName>
    </submittedName>
</protein>
<evidence type="ECO:0000313" key="3">
    <source>
        <dbReference type="Proteomes" id="UP000265509"/>
    </source>
</evidence>
<comment type="caution">
    <text evidence="2">The sequence shown here is derived from an EMBL/GenBank/DDBJ whole genome shotgun (WGS) entry which is preliminary data.</text>
</comment>
<dbReference type="EMBL" id="QRAN01000027">
    <property type="protein sequence ID" value="RLQ20437.1"/>
    <property type="molecule type" value="Genomic_DNA"/>
</dbReference>
<feature type="chain" id="PRO_5017981060" evidence="1">
    <location>
        <begin position="30"/>
        <end position="873"/>
    </location>
</feature>
<reference evidence="2 3" key="1">
    <citation type="submission" date="2018-07" db="EMBL/GenBank/DDBJ databases">
        <title>Halioglobus sp. genome submission.</title>
        <authorList>
            <person name="Ye M.-Q."/>
            <person name="Du Z.-J."/>
        </authorList>
    </citation>
    <scope>NUCLEOTIDE SEQUENCE [LARGE SCALE GENOMIC DNA]</scope>
    <source>
        <strain evidence="2 3">U0301</strain>
    </source>
</reference>
<sequence length="873" mass="94810">MSPARRCTGLGARYCALLLACLPLEQLLAQPWPASHFEVVVAEPEYKERMRLDPIDSVIYSAPEGRPSDAGLEQSLNELAGRMRAAGHRPPRLEPIVEKNGKPAYRVFKYPFNAANSGSGSSSTLQTAAVYYGACGVDLGWGDIVPWMGINDLPGRTSKQFLGSLAHELTHALAANDPLGENCNRHAFSVTEGIPDAVTIYNYHTQYPGYIGHQTSNRSSIGLRSYALNLTYGDARSKPEKSTLDTVTGYATSSLWFFVAERFGGMQVFPHLLSRSLPKKASEAEVLRWMDNRLQSLPGLREAGQSPVELTAQAANDSPGLYEVYPHFVSEFASYGGERYLSWDNQRFQAGSDAARESWLKYAFNGCPRYTLSPGQMNARVRFTMGKNSARCFRLALQGFQGEVRTDIEVISDSLAKLDQLHLGWAWKDHRDSSENCYRKREQMNSKWPPCVLKAFSQTGPRPGSYARTWPLDTFDFAGWSGVLERTYIVSNMAAKPWTTQSYLDLELKVAVNAATVNGQPARPIGPLPPPPAKTVVKPLSKLDRKDLYGLQTEPPPRDDTVKGFDLVAEDAGGRTHERDYAIVIDRLNYGVKGPYFGHVTQVARTAVGTGVASSLHCRGAKDKPIGTVTQSNEDALRLSVNAELCLVDASTRTQCSGSGGCPVVDRVNAVVDLAFGWRQFGATAPSDIVTPGIERYIATMPGSWHEAIRFGAGTALPGTDASGAGDSAPGAPRGDDSSGLVECACTCTERNAFLSKLESLAADETSQGAIAMLGAASSGCASQCRREYVICAMDEGRARRKQEEAARAAQEAKRAAACDCSCDGIDTMLQQSRKLQAVQAAGGAIDMNELMQLSTCMGSCNAQMIQCMTRQR</sequence>
<evidence type="ECO:0000313" key="2">
    <source>
        <dbReference type="EMBL" id="RLQ20437.1"/>
    </source>
</evidence>
<keyword evidence="3" id="KW-1185">Reference proteome</keyword>
<accession>A0A3L7DS05</accession>
<proteinExistence type="predicted"/>
<gene>
    <name evidence="2" type="ORF">DWB85_17650</name>
</gene>
<keyword evidence="1" id="KW-0732">Signal</keyword>